<dbReference type="AlphaFoldDB" id="A0A3N0XEZ0"/>
<dbReference type="PANTHER" id="PTHR10773">
    <property type="entry name" value="DNA-DIRECTED RNA POLYMERASES I, II, AND III SUBUNIT RPABC2"/>
    <property type="match status" value="1"/>
</dbReference>
<dbReference type="EMBL" id="RJVU01077530">
    <property type="protein sequence ID" value="ROI15888.1"/>
    <property type="molecule type" value="Genomic_DNA"/>
</dbReference>
<name>A0A3N0XEZ0_ANAGA</name>
<organism evidence="1 2">
    <name type="scientific">Anabarilius grahami</name>
    <name type="common">Kanglang fish</name>
    <name type="synonym">Barilius grahami</name>
    <dbReference type="NCBI Taxonomy" id="495550"/>
    <lineage>
        <taxon>Eukaryota</taxon>
        <taxon>Metazoa</taxon>
        <taxon>Chordata</taxon>
        <taxon>Craniata</taxon>
        <taxon>Vertebrata</taxon>
        <taxon>Euteleostomi</taxon>
        <taxon>Actinopterygii</taxon>
        <taxon>Neopterygii</taxon>
        <taxon>Teleostei</taxon>
        <taxon>Ostariophysi</taxon>
        <taxon>Cypriniformes</taxon>
        <taxon>Xenocyprididae</taxon>
        <taxon>Xenocypridinae</taxon>
        <taxon>Xenocypridinae incertae sedis</taxon>
        <taxon>Anabarilius</taxon>
    </lineage>
</organism>
<dbReference type="PANTHER" id="PTHR10773:SF19">
    <property type="match status" value="1"/>
</dbReference>
<dbReference type="Proteomes" id="UP000281406">
    <property type="component" value="Unassembled WGS sequence"/>
</dbReference>
<comment type="caution">
    <text evidence="1">The sequence shown here is derived from an EMBL/GenBank/DDBJ whole genome shotgun (WGS) entry which is preliminary data.</text>
</comment>
<evidence type="ECO:0000313" key="2">
    <source>
        <dbReference type="Proteomes" id="UP000281406"/>
    </source>
</evidence>
<dbReference type="OrthoDB" id="8931382at2759"/>
<proteinExistence type="predicted"/>
<protein>
    <submittedName>
        <fullName evidence="1">Uncharacterized protein</fullName>
    </submittedName>
</protein>
<evidence type="ECO:0000313" key="1">
    <source>
        <dbReference type="EMBL" id="ROI15888.1"/>
    </source>
</evidence>
<gene>
    <name evidence="1" type="ORF">DPX16_3789</name>
</gene>
<accession>A0A3N0XEZ0</accession>
<sequence length="209" mass="23777">MDQTRPRAGLETRCPAFGVYASCPKLFLGRLVGPYAYVYGSFPCRQNQRQMTDSTWIANYTAQSKDCVSRVAKYYAETAEARPERRGGARHSEEHNRRKQLNVEHIQSFTCRASHYGRRGAPGLKYIPSDLNVHKMHELFEAQSHAQTSYSLYYSVFSKDFNLGFGHPATDACSDCANNKIRITDPNLTETEKRMESASFTERACFMTS</sequence>
<keyword evidence="2" id="KW-1185">Reference proteome</keyword>
<reference evidence="1 2" key="1">
    <citation type="submission" date="2018-10" db="EMBL/GenBank/DDBJ databases">
        <title>Genome assembly for a Yunnan-Guizhou Plateau 3E fish, Anabarilius grahami (Regan), and its evolutionary and genetic applications.</title>
        <authorList>
            <person name="Jiang W."/>
        </authorList>
    </citation>
    <scope>NUCLEOTIDE SEQUENCE [LARGE SCALE GENOMIC DNA]</scope>
    <source>
        <strain evidence="1">AG-KIZ</strain>
        <tissue evidence="1">Muscle</tissue>
    </source>
</reference>